<feature type="non-terminal residue" evidence="1">
    <location>
        <position position="1"/>
    </location>
</feature>
<comment type="caution">
    <text evidence="1">The sequence shown here is derived from an EMBL/GenBank/DDBJ whole genome shotgun (WGS) entry which is preliminary data.</text>
</comment>
<protein>
    <submittedName>
        <fullName evidence="1">5188_t:CDS:1</fullName>
    </submittedName>
</protein>
<keyword evidence="2" id="KW-1185">Reference proteome</keyword>
<dbReference type="Proteomes" id="UP000789739">
    <property type="component" value="Unassembled WGS sequence"/>
</dbReference>
<dbReference type="AlphaFoldDB" id="A0A9N9BRN7"/>
<gene>
    <name evidence="1" type="ORF">PBRASI_LOCUS6305</name>
</gene>
<name>A0A9N9BRN7_9GLOM</name>
<evidence type="ECO:0000313" key="2">
    <source>
        <dbReference type="Proteomes" id="UP000789739"/>
    </source>
</evidence>
<sequence>MPMKNKEATTVATHLVKDVFKILGLPDIDILQSDNNNGKEFVTEVIMQAMFGWKMHCIYDTPDKKENTIKVNEDNQMSVSDAINEDNQISVSDAVNENYRLFPLSKVISTQ</sequence>
<dbReference type="EMBL" id="CAJVPI010000824">
    <property type="protein sequence ID" value="CAG8574947.1"/>
    <property type="molecule type" value="Genomic_DNA"/>
</dbReference>
<organism evidence="1 2">
    <name type="scientific">Paraglomus brasilianum</name>
    <dbReference type="NCBI Taxonomy" id="144538"/>
    <lineage>
        <taxon>Eukaryota</taxon>
        <taxon>Fungi</taxon>
        <taxon>Fungi incertae sedis</taxon>
        <taxon>Mucoromycota</taxon>
        <taxon>Glomeromycotina</taxon>
        <taxon>Glomeromycetes</taxon>
        <taxon>Paraglomerales</taxon>
        <taxon>Paraglomeraceae</taxon>
        <taxon>Paraglomus</taxon>
    </lineage>
</organism>
<accession>A0A9N9BRN7</accession>
<proteinExistence type="predicted"/>
<reference evidence="1" key="1">
    <citation type="submission" date="2021-06" db="EMBL/GenBank/DDBJ databases">
        <authorList>
            <person name="Kallberg Y."/>
            <person name="Tangrot J."/>
            <person name="Rosling A."/>
        </authorList>
    </citation>
    <scope>NUCLEOTIDE SEQUENCE</scope>
    <source>
        <strain evidence="1">BR232B</strain>
    </source>
</reference>
<dbReference type="OrthoDB" id="10267344at2759"/>
<evidence type="ECO:0000313" key="1">
    <source>
        <dbReference type="EMBL" id="CAG8574947.1"/>
    </source>
</evidence>